<accession>A0A841H3D3</accession>
<dbReference type="EMBL" id="JACHIA010000016">
    <property type="protein sequence ID" value="MBB6072537.1"/>
    <property type="molecule type" value="Genomic_DNA"/>
</dbReference>
<dbReference type="Proteomes" id="UP000582837">
    <property type="component" value="Unassembled WGS sequence"/>
</dbReference>
<sequence>MSNRDEENSIFAELEAIRWEITAEYPTPGELCDYLRSLEPRYASQMVDPAIMERNLHPALHRTDGANLPAEDTAGAPVRDA</sequence>
<reference evidence="2 3" key="1">
    <citation type="submission" date="2020-08" db="EMBL/GenBank/DDBJ databases">
        <title>Genomic Encyclopedia of Type Strains, Phase IV (KMG-IV): sequencing the most valuable type-strain genomes for metagenomic binning, comparative biology and taxonomic classification.</title>
        <authorList>
            <person name="Goeker M."/>
        </authorList>
    </citation>
    <scope>NUCLEOTIDE SEQUENCE [LARGE SCALE GENOMIC DNA]</scope>
    <source>
        <strain evidence="2 3">DSM 29007</strain>
    </source>
</reference>
<name>A0A841H3D3_9BACT</name>
<proteinExistence type="predicted"/>
<evidence type="ECO:0000256" key="1">
    <source>
        <dbReference type="SAM" id="MobiDB-lite"/>
    </source>
</evidence>
<gene>
    <name evidence="2" type="ORF">HNQ61_004200</name>
</gene>
<dbReference type="RefSeq" id="WP_170032824.1">
    <property type="nucleotide sequence ID" value="NZ_JABDTL010000001.1"/>
</dbReference>
<dbReference type="AlphaFoldDB" id="A0A841H3D3"/>
<organism evidence="2 3">
    <name type="scientific">Longimicrobium terrae</name>
    <dbReference type="NCBI Taxonomy" id="1639882"/>
    <lineage>
        <taxon>Bacteria</taxon>
        <taxon>Pseudomonadati</taxon>
        <taxon>Gemmatimonadota</taxon>
        <taxon>Longimicrobiia</taxon>
        <taxon>Longimicrobiales</taxon>
        <taxon>Longimicrobiaceae</taxon>
        <taxon>Longimicrobium</taxon>
    </lineage>
</organism>
<evidence type="ECO:0000313" key="2">
    <source>
        <dbReference type="EMBL" id="MBB6072537.1"/>
    </source>
</evidence>
<feature type="region of interest" description="Disordered" evidence="1">
    <location>
        <begin position="62"/>
        <end position="81"/>
    </location>
</feature>
<keyword evidence="3" id="KW-1185">Reference proteome</keyword>
<protein>
    <submittedName>
        <fullName evidence="2">Uncharacterized protein</fullName>
    </submittedName>
</protein>
<comment type="caution">
    <text evidence="2">The sequence shown here is derived from an EMBL/GenBank/DDBJ whole genome shotgun (WGS) entry which is preliminary data.</text>
</comment>
<evidence type="ECO:0000313" key="3">
    <source>
        <dbReference type="Proteomes" id="UP000582837"/>
    </source>
</evidence>